<name>A0A8H6HGZ5_9AGAR</name>
<protein>
    <recommendedName>
        <fullName evidence="3">F-box domain-containing protein</fullName>
    </recommendedName>
</protein>
<keyword evidence="2" id="KW-1185">Reference proteome</keyword>
<feature type="non-terminal residue" evidence="1">
    <location>
        <position position="147"/>
    </location>
</feature>
<reference evidence="1 2" key="1">
    <citation type="submission" date="2020-07" db="EMBL/GenBank/DDBJ databases">
        <title>Comparative genomics of pyrophilous fungi reveals a link between fire events and developmental genes.</title>
        <authorList>
            <consortium name="DOE Joint Genome Institute"/>
            <person name="Steindorff A.S."/>
            <person name="Carver A."/>
            <person name="Calhoun S."/>
            <person name="Stillman K."/>
            <person name="Liu H."/>
            <person name="Lipzen A."/>
            <person name="Pangilinan J."/>
            <person name="Labutti K."/>
            <person name="Bruns T.D."/>
            <person name="Grigoriev I.V."/>
        </authorList>
    </citation>
    <scope>NUCLEOTIDE SEQUENCE [LARGE SCALE GENOMIC DNA]</scope>
    <source>
        <strain evidence="1 2">CBS 144469</strain>
    </source>
</reference>
<proteinExistence type="predicted"/>
<gene>
    <name evidence="1" type="ORF">DFP72DRAFT_823347</name>
</gene>
<accession>A0A8H6HGZ5</accession>
<sequence length="147" mass="16821">MANPGGPEELSTFSLATKALLDGIGSATNPQHIERLEDRIHALQREIRALKSGQNMFPIINWLPPEILGMIFECYVHSNIGRNVWRLYARWSARECISAVCCHWREVAINHWPLWSRLSFHRAPKSPNYIEIMLARSSGAPLEVEFN</sequence>
<organism evidence="1 2">
    <name type="scientific">Ephemerocybe angulata</name>
    <dbReference type="NCBI Taxonomy" id="980116"/>
    <lineage>
        <taxon>Eukaryota</taxon>
        <taxon>Fungi</taxon>
        <taxon>Dikarya</taxon>
        <taxon>Basidiomycota</taxon>
        <taxon>Agaricomycotina</taxon>
        <taxon>Agaricomycetes</taxon>
        <taxon>Agaricomycetidae</taxon>
        <taxon>Agaricales</taxon>
        <taxon>Agaricineae</taxon>
        <taxon>Psathyrellaceae</taxon>
        <taxon>Ephemerocybe</taxon>
    </lineage>
</organism>
<evidence type="ECO:0000313" key="1">
    <source>
        <dbReference type="EMBL" id="KAF6746156.1"/>
    </source>
</evidence>
<evidence type="ECO:0008006" key="3">
    <source>
        <dbReference type="Google" id="ProtNLM"/>
    </source>
</evidence>
<comment type="caution">
    <text evidence="1">The sequence shown here is derived from an EMBL/GenBank/DDBJ whole genome shotgun (WGS) entry which is preliminary data.</text>
</comment>
<dbReference type="Proteomes" id="UP000521943">
    <property type="component" value="Unassembled WGS sequence"/>
</dbReference>
<dbReference type="AlphaFoldDB" id="A0A8H6HGZ5"/>
<dbReference type="EMBL" id="JACGCI010000095">
    <property type="protein sequence ID" value="KAF6746156.1"/>
    <property type="molecule type" value="Genomic_DNA"/>
</dbReference>
<evidence type="ECO:0000313" key="2">
    <source>
        <dbReference type="Proteomes" id="UP000521943"/>
    </source>
</evidence>
<dbReference type="OrthoDB" id="2269034at2759"/>